<accession>A0A6G9ZCQ9</accession>
<dbReference type="InterPro" id="IPR036162">
    <property type="entry name" value="Resolvase-like_N_sf"/>
</dbReference>
<dbReference type="GO" id="GO:0003677">
    <property type="term" value="F:DNA binding"/>
    <property type="evidence" value="ECO:0007669"/>
    <property type="project" value="UniProtKB-KW"/>
</dbReference>
<dbReference type="SMART" id="SM00857">
    <property type="entry name" value="Resolvase"/>
    <property type="match status" value="1"/>
</dbReference>
<dbReference type="SUPFAM" id="SSF53041">
    <property type="entry name" value="Resolvase-like"/>
    <property type="match status" value="1"/>
</dbReference>
<dbReference type="Gene3D" id="3.90.1750.20">
    <property type="entry name" value="Putative Large Serine Recombinase, Chain B, Domain 2"/>
    <property type="match status" value="1"/>
</dbReference>
<organism evidence="4 5">
    <name type="scientific">Nocardia terpenica</name>
    <dbReference type="NCBI Taxonomy" id="455432"/>
    <lineage>
        <taxon>Bacteria</taxon>
        <taxon>Bacillati</taxon>
        <taxon>Actinomycetota</taxon>
        <taxon>Actinomycetes</taxon>
        <taxon>Mycobacteriales</taxon>
        <taxon>Nocardiaceae</taxon>
        <taxon>Nocardia</taxon>
    </lineage>
</organism>
<dbReference type="Pfam" id="PF07508">
    <property type="entry name" value="Recombinase"/>
    <property type="match status" value="1"/>
</dbReference>
<dbReference type="Gene3D" id="3.40.50.1390">
    <property type="entry name" value="Resolvase, N-terminal catalytic domain"/>
    <property type="match status" value="1"/>
</dbReference>
<proteinExistence type="predicted"/>
<dbReference type="PANTHER" id="PTHR30461:SF2">
    <property type="entry name" value="SERINE RECOMBINASE PINE-RELATED"/>
    <property type="match status" value="1"/>
</dbReference>
<dbReference type="InterPro" id="IPR006119">
    <property type="entry name" value="Resolv_N"/>
</dbReference>
<dbReference type="GO" id="GO:0000150">
    <property type="term" value="F:DNA strand exchange activity"/>
    <property type="evidence" value="ECO:0007669"/>
    <property type="project" value="InterPro"/>
</dbReference>
<protein>
    <submittedName>
        <fullName evidence="4">Recombinase family protein</fullName>
    </submittedName>
</protein>
<keyword evidence="1" id="KW-0238">DNA-binding</keyword>
<gene>
    <name evidence="4" type="ORF">F6W96_38330</name>
</gene>
<evidence type="ECO:0000313" key="4">
    <source>
        <dbReference type="EMBL" id="QIS23328.1"/>
    </source>
</evidence>
<evidence type="ECO:0000256" key="2">
    <source>
        <dbReference type="ARBA" id="ARBA00023172"/>
    </source>
</evidence>
<evidence type="ECO:0000259" key="3">
    <source>
        <dbReference type="PROSITE" id="PS51737"/>
    </source>
</evidence>
<keyword evidence="2" id="KW-0233">DNA recombination</keyword>
<dbReference type="PROSITE" id="PS51737">
    <property type="entry name" value="RECOMBINASE_DNA_BIND"/>
    <property type="match status" value="1"/>
</dbReference>
<name>A0A6G9ZCQ9_9NOCA</name>
<dbReference type="RefSeq" id="WP_167490670.1">
    <property type="nucleotide sequence ID" value="NZ_CP046173.1"/>
</dbReference>
<dbReference type="AlphaFoldDB" id="A0A6G9ZCQ9"/>
<evidence type="ECO:0000256" key="1">
    <source>
        <dbReference type="ARBA" id="ARBA00023125"/>
    </source>
</evidence>
<dbReference type="InterPro" id="IPR011109">
    <property type="entry name" value="DNA_bind_recombinase_dom"/>
</dbReference>
<reference evidence="4 5" key="1">
    <citation type="journal article" date="2019" name="ACS Chem. Biol.">
        <title>Identification and Mobilization of a Cryptic Antibiotic Biosynthesis Gene Locus from a Human-Pathogenic Nocardia Isolate.</title>
        <authorList>
            <person name="Herisse M."/>
            <person name="Ishida K."/>
            <person name="Porter J.L."/>
            <person name="Howden B."/>
            <person name="Hertweck C."/>
            <person name="Stinear T.P."/>
            <person name="Pidot S.J."/>
        </authorList>
    </citation>
    <scope>NUCLEOTIDE SEQUENCE [LARGE SCALE GENOMIC DNA]</scope>
    <source>
        <strain evidence="4 5">AUSMDU00012715</strain>
    </source>
</reference>
<dbReference type="PANTHER" id="PTHR30461">
    <property type="entry name" value="DNA-INVERTASE FROM LAMBDOID PROPHAGE"/>
    <property type="match status" value="1"/>
</dbReference>
<dbReference type="Proteomes" id="UP000500953">
    <property type="component" value="Chromosome"/>
</dbReference>
<evidence type="ECO:0000313" key="5">
    <source>
        <dbReference type="Proteomes" id="UP000500953"/>
    </source>
</evidence>
<dbReference type="Pfam" id="PF00239">
    <property type="entry name" value="Resolvase"/>
    <property type="match status" value="1"/>
</dbReference>
<feature type="domain" description="Recombinase" evidence="3">
    <location>
        <begin position="174"/>
        <end position="314"/>
    </location>
</feature>
<dbReference type="InterPro" id="IPR038109">
    <property type="entry name" value="DNA_bind_recomb_sf"/>
</dbReference>
<dbReference type="CDD" id="cd00338">
    <property type="entry name" value="Ser_Recombinase"/>
    <property type="match status" value="1"/>
</dbReference>
<dbReference type="InterPro" id="IPR050639">
    <property type="entry name" value="SSR_resolvase"/>
</dbReference>
<sequence length="591" mass="65490">MLAQQRLRAVVGARVSVVQGPQKVSHIAQHATGVRWTEDNGADVVGTFQDLDVSATVSPFDRPDLGKWFKVDLRGTWDAMVFSKIDRAFRSISDAVEVAKWCKENGKMLVFAEDGLKLDYRTADSSTFEGMMAELFIFLGAFFGQLELARFRSRAKDAHSVLRYTDRWASGVAPLGFMTIDHPSGKGKTLTTDPEGKDILYAMAGKLLAGWSYSAIAVWLNESGIRTRAQRERAEKHAKLKAQGKTVRGNADMPWTVFTVKSALTGVNTQGYKVRADGTPQLMPDGSLIRVGPPTFDDDTWAQIQAASALRTKEPRAKTKTANKYLGIAYHSCGASLVQTFDTRPGARGTPRRVGYYRCGRTPRRCPNTTIRLDQLDTVVESVFLGTYGNVEVATRVFVPGEDYSHELETVNATIARLRRESDAGLIVGAADEAEYMDRMTALIARRTDLEAKPNRPARWESRGTGKTYAEVWANPETDRQQVLKDAGVKIIIATTKPLVMEVVLATPDMKVGRARTKMHAIFDTMEQSGVEGMILSASGEMPAPVEGYIWLQPKEGVWVLTSEALMAAASERRQLKLEEQHVEEWDWDGE</sequence>
<dbReference type="EMBL" id="CP046173">
    <property type="protein sequence ID" value="QIS23328.1"/>
    <property type="molecule type" value="Genomic_DNA"/>
</dbReference>